<keyword evidence="3" id="KW-1185">Reference proteome</keyword>
<dbReference type="PATRIC" id="fig|1216932.3.peg.524"/>
<dbReference type="RefSeq" id="WP_044036205.1">
    <property type="nucleotide sequence ID" value="NZ_HG917868.1"/>
</dbReference>
<protein>
    <submittedName>
        <fullName evidence="2">Fimbrial assembly protein</fullName>
    </submittedName>
</protein>
<dbReference type="AlphaFoldDB" id="W6SDH3"/>
<dbReference type="OrthoDB" id="1707667at2"/>
<dbReference type="InterPro" id="IPR007813">
    <property type="entry name" value="PilN"/>
</dbReference>
<evidence type="ECO:0000313" key="2">
    <source>
        <dbReference type="EMBL" id="CDM67705.1"/>
    </source>
</evidence>
<sequence length="187" mass="21736">MRDLNFFKDYKGGKQERIKQSKYLYIVIGLWIVIIVITLGYNSFNILRYKNKYKHYNEQLNSDRVTKKLQKVEEVENKISVLKVYDTNLSEVTMAVDRRDDVSKENIEKIRKCGTENMEYSKLSIQEGVVNIEGTANNRNDIATLQYNLKKLGIFNDVHVNDIKDNSGKCAFSIKAVIKVVDNNENK</sequence>
<accession>W6SDH3</accession>
<dbReference type="HOGENOM" id="CLU_101301_0_0_9"/>
<dbReference type="eggNOG" id="COG3166">
    <property type="taxonomic scope" value="Bacteria"/>
</dbReference>
<evidence type="ECO:0000313" key="3">
    <source>
        <dbReference type="Proteomes" id="UP000019426"/>
    </source>
</evidence>
<dbReference type="STRING" id="1216932.CM240_0540"/>
<keyword evidence="1" id="KW-0812">Transmembrane</keyword>
<reference evidence="2 3" key="1">
    <citation type="submission" date="2013-11" db="EMBL/GenBank/DDBJ databases">
        <title>Complete genome sequence of Clostridum sp. M2/40.</title>
        <authorList>
            <person name="Wibberg D."/>
            <person name="Puehler A."/>
            <person name="Schlueter A."/>
        </authorList>
    </citation>
    <scope>NUCLEOTIDE SEQUENCE [LARGE SCALE GENOMIC DNA]</scope>
    <source>
        <strain evidence="3">M2/40</strain>
    </source>
</reference>
<dbReference type="EMBL" id="HG917868">
    <property type="protein sequence ID" value="CDM67705.1"/>
    <property type="molecule type" value="Genomic_DNA"/>
</dbReference>
<proteinExistence type="predicted"/>
<evidence type="ECO:0000256" key="1">
    <source>
        <dbReference type="SAM" id="Phobius"/>
    </source>
</evidence>
<dbReference type="Proteomes" id="UP000019426">
    <property type="component" value="Chromosome M2/40_rep1"/>
</dbReference>
<keyword evidence="1" id="KW-1133">Transmembrane helix</keyword>
<keyword evidence="1" id="KW-0472">Membrane</keyword>
<gene>
    <name evidence="2" type="ORF">CM240_0540</name>
</gene>
<dbReference type="Pfam" id="PF05137">
    <property type="entry name" value="PilN"/>
    <property type="match status" value="1"/>
</dbReference>
<dbReference type="KEGG" id="clt:CM240_0540"/>
<organism evidence="2 3">
    <name type="scientific">Clostridium bornimense</name>
    <dbReference type="NCBI Taxonomy" id="1216932"/>
    <lineage>
        <taxon>Bacteria</taxon>
        <taxon>Bacillati</taxon>
        <taxon>Bacillota</taxon>
        <taxon>Clostridia</taxon>
        <taxon>Eubacteriales</taxon>
        <taxon>Clostridiaceae</taxon>
        <taxon>Clostridium</taxon>
    </lineage>
</organism>
<name>W6SDH3_9CLOT</name>
<feature type="transmembrane region" description="Helical" evidence="1">
    <location>
        <begin position="23"/>
        <end position="44"/>
    </location>
</feature>